<accession>A0A5C6VBC0</accession>
<dbReference type="GO" id="GO:0006999">
    <property type="term" value="P:nuclear pore organization"/>
    <property type="evidence" value="ECO:0007669"/>
    <property type="project" value="TreeGrafter"/>
</dbReference>
<dbReference type="GO" id="GO:0017056">
    <property type="term" value="F:structural constituent of nuclear pore"/>
    <property type="evidence" value="ECO:0007669"/>
    <property type="project" value="InterPro"/>
</dbReference>
<dbReference type="InterPro" id="IPR049419">
    <property type="entry name" value="Reelin_subrepeat-B"/>
</dbReference>
<dbReference type="Proteomes" id="UP000321168">
    <property type="component" value="Unassembled WGS sequence"/>
</dbReference>
<proteinExistence type="predicted"/>
<dbReference type="InterPro" id="IPR013783">
    <property type="entry name" value="Ig-like_fold"/>
</dbReference>
<dbReference type="InterPro" id="IPR037701">
    <property type="entry name" value="Pom152"/>
</dbReference>
<evidence type="ECO:0000256" key="1">
    <source>
        <dbReference type="SAM" id="SignalP"/>
    </source>
</evidence>
<name>A0A5C6VBC0_9FLAO</name>
<gene>
    <name evidence="2" type="ORF">FRX97_03990</name>
</gene>
<evidence type="ECO:0000313" key="2">
    <source>
        <dbReference type="EMBL" id="TXC81686.1"/>
    </source>
</evidence>
<organism evidence="2 3">
    <name type="scientific">Luteibaculum oceani</name>
    <dbReference type="NCBI Taxonomy" id="1294296"/>
    <lineage>
        <taxon>Bacteria</taxon>
        <taxon>Pseudomonadati</taxon>
        <taxon>Bacteroidota</taxon>
        <taxon>Flavobacteriia</taxon>
        <taxon>Flavobacteriales</taxon>
        <taxon>Luteibaculaceae</taxon>
        <taxon>Luteibaculum</taxon>
    </lineage>
</organism>
<dbReference type="Gene3D" id="2.60.40.10">
    <property type="entry name" value="Immunoglobulins"/>
    <property type="match status" value="1"/>
</dbReference>
<dbReference type="GO" id="GO:0006606">
    <property type="term" value="P:protein import into nucleus"/>
    <property type="evidence" value="ECO:0007669"/>
    <property type="project" value="TreeGrafter"/>
</dbReference>
<dbReference type="PANTHER" id="PTHR28206:SF1">
    <property type="entry name" value="NUCLEOPORIN POM152"/>
    <property type="match status" value="1"/>
</dbReference>
<feature type="signal peptide" evidence="1">
    <location>
        <begin position="1"/>
        <end position="23"/>
    </location>
</feature>
<dbReference type="NCBIfam" id="TIGR04131">
    <property type="entry name" value="Bac_Flav_CTERM"/>
    <property type="match status" value="1"/>
</dbReference>
<feature type="chain" id="PRO_5023015508" evidence="1">
    <location>
        <begin position="24"/>
        <end position="2128"/>
    </location>
</feature>
<dbReference type="PANTHER" id="PTHR28206">
    <property type="entry name" value="NUCLEOPORIN POM152"/>
    <property type="match status" value="1"/>
</dbReference>
<dbReference type="EMBL" id="VORB01000003">
    <property type="protein sequence ID" value="TXC81686.1"/>
    <property type="molecule type" value="Genomic_DNA"/>
</dbReference>
<dbReference type="Pfam" id="PF13585">
    <property type="entry name" value="CHU_C"/>
    <property type="match status" value="1"/>
</dbReference>
<keyword evidence="1" id="KW-0732">Signal</keyword>
<dbReference type="InterPro" id="IPR026341">
    <property type="entry name" value="T9SS_type_B"/>
</dbReference>
<reference evidence="2 3" key="1">
    <citation type="submission" date="2019-08" db="EMBL/GenBank/DDBJ databases">
        <title>Genome of Luteibaculum oceani JCM 18817.</title>
        <authorList>
            <person name="Bowman J.P."/>
        </authorList>
    </citation>
    <scope>NUCLEOTIDE SEQUENCE [LARGE SCALE GENOMIC DNA]</scope>
    <source>
        <strain evidence="2 3">JCM 18817</strain>
    </source>
</reference>
<dbReference type="Gene3D" id="2.60.120.260">
    <property type="entry name" value="Galactose-binding domain-like"/>
    <property type="match status" value="1"/>
</dbReference>
<dbReference type="OrthoDB" id="1236981at2"/>
<dbReference type="PROSITE" id="PS51257">
    <property type="entry name" value="PROKAR_LIPOPROTEIN"/>
    <property type="match status" value="1"/>
</dbReference>
<protein>
    <submittedName>
        <fullName evidence="2">T9SS type B sorting domain-containing protein</fullName>
    </submittedName>
</protein>
<keyword evidence="3" id="KW-1185">Reference proteome</keyword>
<evidence type="ECO:0000313" key="3">
    <source>
        <dbReference type="Proteomes" id="UP000321168"/>
    </source>
</evidence>
<sequence length="2128" mass="224729">MKNYLKYLVASILCIGATFHTFGQGCTVEAFASSVDIVCGDTVRLGAAGSGVLAFRNNFNCGQVQCPEGDPNDSTANYGTWANSSTAQFDNPCLPDHPGNGPHIWFNQNTPSPRALETTGLPIANGAFISWDMRFADPDLNGNASPCENPDAGDEGVALQYSVDNGLTWNNLAYYGPGNGNDPDRTIWKRYPFSTPANLTPALTNNTRIRWVQLGNTGTPGNYLDHWGMDNAQIIANPPNVTYTWQHTGIARNTGATDPVVPLNTTTYTVTYDDGTNTCTDNVTVNVRRQTVQVEQVPPGPLCPGETVTLVSEAEIGIPNYSCGKTTECQGSTRHVQLGMGTVTDNTYQALGAGTGGGVSVCSNGSGNYTNSAKTQFIIEASEFPSFINGGQIYQIELNSATNGSWPNFQVSMGCTNKSSYTSSANAQWVTGLDVVYTPKNTSLVDGWNILVLDENFEWDGKSNLVVQICWRGATSRGQLRKTNTPGRNSVIHASGCSDVGCGSYGAVKEFDDNRPSFQVDMCYRVDPKLTYTWTPSTGLGTPNEQNTTASPTASTTYTLTVGGENLPSQCDVQQTIDVNVISLGAFNPSFEEPWCAGTDLKLFAEVPGAANYSWTGPNGFTSSDENPVITAADASYEGTYTLTVSTAGCSGTSTVDVTVTPEPNPGTPVDTTICTFDGPFNLEDAFVGADPNGTFIDDDNSGALTENIFDVELLDRSTLPATFQFTYEVTGDCGTRSATVNITVNPYWKAGDDNFGNICESLGTVDLNDYRTGDFDENGRWEDPDNTGQLSGSILTTTNLGYGEYNFWYIQESILPCVNDTAVINLIIENQPYAGEDATGSVCVDNTVNLFQLLGNNPDGNGTWTELTASGGVITGNEFDATAVPAGTYRFKYEITAVDPCIASESFIDLDVHDNPVITDVQVNCAGDNENYIVTFKVVGGDPSTYAANIGGSFDGNGNFTSDLIPSETPTTITITDANGCGGATIDVNKKCDCTTATSDMRTDTTVVACEGQTAQGIDLGGYFSDGNDTLAYYLHEGNGPSLSGIWASNHTGEFGFQAGMTYGKTYYISSGAGDNDGSNFPLQSDGCFIVSQGTPVIFYRNPVTTLTVSPNPICPGDQATLTATTVNAAAPFDIIINGGSAAPYSGVGRSATQTVSEISNTTYTVANVVDKNGCVGTGNSVNLDVNVAPTATIKAGSGCGVSGSLLDIDVTGSGTQWTIYVSNDFNAVQDVYTCDANGFTGAPSFEDNESPITYTIDSVVDNSGSICPGVGLGSYTVNPPVSGVILGTDSAYCPGNPIQLIVSLTGIGPWDINFRNGLGGNVDVTANKRVDTLLIPNPYPAGNYSFTINRIDDQATGCSGSGSGSASVTVNDGPNAQVGFNLVDPLDLNPSKQETICVDETINIDFQYLSGSGDLTVNWLIDGFTQTPVTVSQGSKTSVLYNPQGNTGTYEIRILSVTDNTSAGCTGGGDIANITVKSLPTVVPNIPTEVCEGDMVNFTYFASGEGNVDFDIVDQNDNVLGSFSNPAGSGITESFPAPAPGNYTLRIVSITDGGVHSCSGTNTSSFPLQVSSTPKLTLTQGVEEICEGSNASIPYTVSGNGPFDLVFNVSNGGAYDVDIPRNDINGNGTLSIPGLAAGTYTVTGKSIAESGGAGCVGSGTGSTQIVVNPAPKVKSMSFSQNPICEGENTTILFEIEGNGPFTVSYTDGLNGSFSANVPDDGLFESQPFAGVATSEWRITDIKDGSNPQCPPIGLPAKLELTVNENPEVRFTVGDKICADENAATVGYIISGGSGPFNVNYKDHNQKPYSVNLNGGSGTFSFSQLSANDSLRLTPTGVVNTVTGCVGTVINNPVDVVSKPLPAANIQYLPALVGCAPFTPVAYFDEDMSYDAKTASFQWNLNGNVQNNIDSVYPVLDQPNSSLGLGLEVTTIHGCTNSGEVVFRSFDDPIADFEYGPGEPTTMQSEITFRSTSSMDATKFNWIFNGSVVGAKGRLKYDFPAEPGLHEICLAVKNNGGCADTLCKMIEVTGVLQVFIPSTFTPDGDGINDVFRPIVDQPMEGKYEFKIYNRWGELMFETKNPDEGWNGRTISGNELVPPGVFVYHISLTSAYNEKVVFKEHGTVTVTR</sequence>
<dbReference type="RefSeq" id="WP_147013636.1">
    <property type="nucleotide sequence ID" value="NZ_VORB01000003.1"/>
</dbReference>
<dbReference type="Pfam" id="PF21471">
    <property type="entry name" value="Reelin_subrepeat-B"/>
    <property type="match status" value="1"/>
</dbReference>
<comment type="caution">
    <text evidence="2">The sequence shown here is derived from an EMBL/GenBank/DDBJ whole genome shotgun (WGS) entry which is preliminary data.</text>
</comment>